<dbReference type="Gene3D" id="1.10.357.10">
    <property type="entry name" value="Tetracycline Repressor, domain 2"/>
    <property type="match status" value="1"/>
</dbReference>
<dbReference type="PANTHER" id="PTHR30055:SF234">
    <property type="entry name" value="HTH-TYPE TRANSCRIPTIONAL REGULATOR BETI"/>
    <property type="match status" value="1"/>
</dbReference>
<dbReference type="SUPFAM" id="SSF46689">
    <property type="entry name" value="Homeodomain-like"/>
    <property type="match status" value="1"/>
</dbReference>
<dbReference type="Proteomes" id="UP001347146">
    <property type="component" value="Unassembled WGS sequence"/>
</dbReference>
<gene>
    <name evidence="6" type="ORF">VZC37_22480</name>
</gene>
<dbReference type="Pfam" id="PF00440">
    <property type="entry name" value="TetR_N"/>
    <property type="match status" value="1"/>
</dbReference>
<proteinExistence type="predicted"/>
<dbReference type="Gene3D" id="1.10.10.60">
    <property type="entry name" value="Homeodomain-like"/>
    <property type="match status" value="1"/>
</dbReference>
<keyword evidence="1" id="KW-0805">Transcription regulation</keyword>
<evidence type="ECO:0000256" key="4">
    <source>
        <dbReference type="PROSITE-ProRule" id="PRU00335"/>
    </source>
</evidence>
<dbReference type="InterPro" id="IPR050109">
    <property type="entry name" value="HTH-type_TetR-like_transc_reg"/>
</dbReference>
<reference evidence="6 7" key="1">
    <citation type="submission" date="2024-01" db="EMBL/GenBank/DDBJ databases">
        <title>Draft genome sequence of Gordonia sp. LSe1-13.</title>
        <authorList>
            <person name="Suphannarot A."/>
            <person name="Mingma R."/>
        </authorList>
    </citation>
    <scope>NUCLEOTIDE SEQUENCE [LARGE SCALE GENOMIC DNA]</scope>
    <source>
        <strain evidence="6 7">LSe1-13</strain>
    </source>
</reference>
<dbReference type="EMBL" id="JAZDUF010000008">
    <property type="protein sequence ID" value="MEE3853121.1"/>
    <property type="molecule type" value="Genomic_DNA"/>
</dbReference>
<feature type="DNA-binding region" description="H-T-H motif" evidence="4">
    <location>
        <begin position="37"/>
        <end position="56"/>
    </location>
</feature>
<comment type="caution">
    <text evidence="6">The sequence shown here is derived from an EMBL/GenBank/DDBJ whole genome shotgun (WGS) entry which is preliminary data.</text>
</comment>
<dbReference type="PROSITE" id="PS50977">
    <property type="entry name" value="HTH_TETR_2"/>
    <property type="match status" value="1"/>
</dbReference>
<name>A0ABU7MJ35_9ACTN</name>
<keyword evidence="3" id="KW-0804">Transcription</keyword>
<dbReference type="RefSeq" id="WP_330435965.1">
    <property type="nucleotide sequence ID" value="NZ_JAZDUF010000008.1"/>
</dbReference>
<accession>A0ABU7MJ35</accession>
<evidence type="ECO:0000313" key="6">
    <source>
        <dbReference type="EMBL" id="MEE3853121.1"/>
    </source>
</evidence>
<protein>
    <submittedName>
        <fullName evidence="6">TetR family transcriptional regulator</fullName>
    </submittedName>
</protein>
<feature type="domain" description="HTH tetR-type" evidence="5">
    <location>
        <begin position="14"/>
        <end position="74"/>
    </location>
</feature>
<sequence>MPSPRTDNDTFIHRARRTQLVDTAIAVIADLGTDRATISRIAAHAGVTRGVVTYHFRDRTSLFDAVVAHVYELAHRELDTRVHTTNDPRESLREFIIGSLDFYADHPAAMAALSAIYRSPDTPRSDRAEHRSEITDLQDILVAGTKSGQFRDFDPSVMADTIRAALDAALVRIRSGTDIVGEKRELWAIVDGATRITG</sequence>
<dbReference type="InterPro" id="IPR009057">
    <property type="entry name" value="Homeodomain-like_sf"/>
</dbReference>
<evidence type="ECO:0000259" key="5">
    <source>
        <dbReference type="PROSITE" id="PS50977"/>
    </source>
</evidence>
<keyword evidence="7" id="KW-1185">Reference proteome</keyword>
<evidence type="ECO:0000256" key="1">
    <source>
        <dbReference type="ARBA" id="ARBA00023015"/>
    </source>
</evidence>
<dbReference type="InterPro" id="IPR001647">
    <property type="entry name" value="HTH_TetR"/>
</dbReference>
<dbReference type="PANTHER" id="PTHR30055">
    <property type="entry name" value="HTH-TYPE TRANSCRIPTIONAL REGULATOR RUTR"/>
    <property type="match status" value="1"/>
</dbReference>
<organism evidence="6 7">
    <name type="scientific">Gordonia sesuvii</name>
    <dbReference type="NCBI Taxonomy" id="3116777"/>
    <lineage>
        <taxon>Bacteria</taxon>
        <taxon>Bacillati</taxon>
        <taxon>Actinomycetota</taxon>
        <taxon>Actinomycetes</taxon>
        <taxon>Mycobacteriales</taxon>
        <taxon>Gordoniaceae</taxon>
        <taxon>Gordonia</taxon>
    </lineage>
</organism>
<evidence type="ECO:0000256" key="3">
    <source>
        <dbReference type="ARBA" id="ARBA00023163"/>
    </source>
</evidence>
<dbReference type="SUPFAM" id="SSF48498">
    <property type="entry name" value="Tetracyclin repressor-like, C-terminal domain"/>
    <property type="match status" value="1"/>
</dbReference>
<keyword evidence="2 4" id="KW-0238">DNA-binding</keyword>
<dbReference type="InterPro" id="IPR036271">
    <property type="entry name" value="Tet_transcr_reg_TetR-rel_C_sf"/>
</dbReference>
<evidence type="ECO:0000313" key="7">
    <source>
        <dbReference type="Proteomes" id="UP001347146"/>
    </source>
</evidence>
<evidence type="ECO:0000256" key="2">
    <source>
        <dbReference type="ARBA" id="ARBA00023125"/>
    </source>
</evidence>